<dbReference type="CDD" id="cd01659">
    <property type="entry name" value="TRX_superfamily"/>
    <property type="match status" value="1"/>
</dbReference>
<dbReference type="STRING" id="490189.SAMN02927903_01428"/>
<dbReference type="EMBL" id="FMVF01000006">
    <property type="protein sequence ID" value="SCY45983.1"/>
    <property type="molecule type" value="Genomic_DNA"/>
</dbReference>
<protein>
    <submittedName>
        <fullName evidence="1">Thioredoxin</fullName>
    </submittedName>
</protein>
<organism evidence="1 2">
    <name type="scientific">Flavobacterium caeni</name>
    <dbReference type="NCBI Taxonomy" id="490189"/>
    <lineage>
        <taxon>Bacteria</taxon>
        <taxon>Pseudomonadati</taxon>
        <taxon>Bacteroidota</taxon>
        <taxon>Flavobacteriia</taxon>
        <taxon>Flavobacteriales</taxon>
        <taxon>Flavobacteriaceae</taxon>
        <taxon>Flavobacterium</taxon>
    </lineage>
</organism>
<dbReference type="Pfam" id="PF14595">
    <property type="entry name" value="Thioredoxin_9"/>
    <property type="match status" value="1"/>
</dbReference>
<evidence type="ECO:0000313" key="2">
    <source>
        <dbReference type="Proteomes" id="UP000199354"/>
    </source>
</evidence>
<dbReference type="SUPFAM" id="SSF52833">
    <property type="entry name" value="Thioredoxin-like"/>
    <property type="match status" value="1"/>
</dbReference>
<reference evidence="1 2" key="1">
    <citation type="submission" date="2016-10" db="EMBL/GenBank/DDBJ databases">
        <authorList>
            <person name="de Groot N.N."/>
        </authorList>
    </citation>
    <scope>NUCLEOTIDE SEQUENCE [LARGE SCALE GENOMIC DNA]</scope>
    <source>
        <strain evidence="1 2">CGMCC 1.7031</strain>
    </source>
</reference>
<dbReference type="Proteomes" id="UP000199354">
    <property type="component" value="Unassembled WGS sequence"/>
</dbReference>
<dbReference type="Gene3D" id="3.40.30.10">
    <property type="entry name" value="Glutaredoxin"/>
    <property type="match status" value="1"/>
</dbReference>
<keyword evidence="2" id="KW-1185">Reference proteome</keyword>
<evidence type="ECO:0000313" key="1">
    <source>
        <dbReference type="EMBL" id="SCY45983.1"/>
    </source>
</evidence>
<dbReference type="AlphaFoldDB" id="A0A1G5G332"/>
<accession>A0A1G5G332</accession>
<sequence>MKLAVAEGLLKSHSYVKYRSIVTALLQNGAVSGNQQSEDLVHYTKLNEARMNRLDKKIAVTEDHIHKLLALKKNYIWLVLSEGWCGDAAQILPVLNKMATLTKQIELKVAFRDENEPLMQQFLTNGARSIPKLIVLEPESNKILGSWGPRPKGAADLITSYKRQYGTIDETAKTELQLWYLHDKGLSVQKEVVDLMVELERLIYSKR</sequence>
<name>A0A1G5G332_9FLAO</name>
<dbReference type="OrthoDB" id="6120799at2"/>
<dbReference type="RefSeq" id="WP_091141616.1">
    <property type="nucleotide sequence ID" value="NZ_FMVF01000006.1"/>
</dbReference>
<gene>
    <name evidence="1" type="ORF">SAMN02927903_01428</name>
</gene>
<proteinExistence type="predicted"/>
<dbReference type="InterPro" id="IPR036249">
    <property type="entry name" value="Thioredoxin-like_sf"/>
</dbReference>